<dbReference type="Proteomes" id="UP000193144">
    <property type="component" value="Unassembled WGS sequence"/>
</dbReference>
<evidence type="ECO:0000313" key="2">
    <source>
        <dbReference type="Proteomes" id="UP000193144"/>
    </source>
</evidence>
<dbReference type="EMBL" id="MCFA01000006">
    <property type="protein sequence ID" value="ORY18544.1"/>
    <property type="molecule type" value="Genomic_DNA"/>
</dbReference>
<accession>A0A1Y2A7U2</accession>
<evidence type="ECO:0000313" key="1">
    <source>
        <dbReference type="EMBL" id="ORY18544.1"/>
    </source>
</evidence>
<name>A0A1Y2A7U2_9PLEO</name>
<gene>
    <name evidence="1" type="ORF">BCR34DRAFT_596133</name>
</gene>
<organism evidence="1 2">
    <name type="scientific">Clohesyomyces aquaticus</name>
    <dbReference type="NCBI Taxonomy" id="1231657"/>
    <lineage>
        <taxon>Eukaryota</taxon>
        <taxon>Fungi</taxon>
        <taxon>Dikarya</taxon>
        <taxon>Ascomycota</taxon>
        <taxon>Pezizomycotina</taxon>
        <taxon>Dothideomycetes</taxon>
        <taxon>Pleosporomycetidae</taxon>
        <taxon>Pleosporales</taxon>
        <taxon>Lindgomycetaceae</taxon>
        <taxon>Clohesyomyces</taxon>
    </lineage>
</organism>
<proteinExistence type="predicted"/>
<dbReference type="OrthoDB" id="4820608at2759"/>
<comment type="caution">
    <text evidence="1">The sequence shown here is derived from an EMBL/GenBank/DDBJ whole genome shotgun (WGS) entry which is preliminary data.</text>
</comment>
<keyword evidence="2" id="KW-1185">Reference proteome</keyword>
<sequence>MCCPASVKSGDWRALGQVAKFDNVVGLPGVAVSSINLYENTFWNGPFLIQTHGQTVPISVVANTYNNYAAYSTFDVVTIQQGAPAMTVYYADSTIEYFDLNPFYYACARGTDASIVGNPTSCTITAEGYFTSNGSDKDEAASESFSYKGKVLQLQSQMVQATLNSKFKGVKKVEFSVSNSLLVAGSVDTVSYTVYSSKKM</sequence>
<reference evidence="1 2" key="1">
    <citation type="submission" date="2016-07" db="EMBL/GenBank/DDBJ databases">
        <title>Pervasive Adenine N6-methylation of Active Genes in Fungi.</title>
        <authorList>
            <consortium name="DOE Joint Genome Institute"/>
            <person name="Mondo S.J."/>
            <person name="Dannebaum R.O."/>
            <person name="Kuo R.C."/>
            <person name="Labutti K."/>
            <person name="Haridas S."/>
            <person name="Kuo A."/>
            <person name="Salamov A."/>
            <person name="Ahrendt S.R."/>
            <person name="Lipzen A."/>
            <person name="Sullivan W."/>
            <person name="Andreopoulos W.B."/>
            <person name="Clum A."/>
            <person name="Lindquist E."/>
            <person name="Daum C."/>
            <person name="Ramamoorthy G.K."/>
            <person name="Gryganskyi A."/>
            <person name="Culley D."/>
            <person name="Magnuson J.K."/>
            <person name="James T.Y."/>
            <person name="O'Malley M.A."/>
            <person name="Stajich J.E."/>
            <person name="Spatafora J.W."/>
            <person name="Visel A."/>
            <person name="Grigoriev I.V."/>
        </authorList>
    </citation>
    <scope>NUCLEOTIDE SEQUENCE [LARGE SCALE GENOMIC DNA]</scope>
    <source>
        <strain evidence="1 2">CBS 115471</strain>
    </source>
</reference>
<dbReference type="AlphaFoldDB" id="A0A1Y2A7U2"/>
<protein>
    <submittedName>
        <fullName evidence="1">Uncharacterized protein</fullName>
    </submittedName>
</protein>
<dbReference type="STRING" id="1231657.A0A1Y2A7U2"/>